<keyword evidence="3" id="KW-1185">Reference proteome</keyword>
<reference evidence="2 3" key="1">
    <citation type="submission" date="2014-09" db="EMBL/GenBank/DDBJ databases">
        <authorList>
            <person name="Martin A.A."/>
        </authorList>
    </citation>
    <scope>NUCLEOTIDE SEQUENCE</scope>
    <source>
        <strain evidence="3">ED321</strain>
        <strain evidence="2">ED321 Heterogonic</strain>
    </source>
</reference>
<dbReference type="WBParaSite" id="SRAE_1000314100.1">
    <property type="protein sequence ID" value="SRAE_1000314100.1"/>
    <property type="gene ID" value="WBGene00259758"/>
</dbReference>
<keyword evidence="1" id="KW-0472">Membrane</keyword>
<feature type="transmembrane region" description="Helical" evidence="1">
    <location>
        <begin position="194"/>
        <end position="214"/>
    </location>
</feature>
<feature type="transmembrane region" description="Helical" evidence="1">
    <location>
        <begin position="96"/>
        <end position="120"/>
    </location>
</feature>
<evidence type="ECO:0000313" key="4">
    <source>
        <dbReference type="WBParaSite" id="SRAE_1000314100.1"/>
    </source>
</evidence>
<sequence length="321" mass="37492">MKSQLTMAPYSTTDDYCIEYIKNINYIIGGITLITSIALMFLQSLIFIILKKNSSIAKSISFRLMKHLGYTEIVQQICHLISSFYALFYFYPDNIFGTFIASLLQTTYLSSIIFLLILTLNRLDVFFNRKILCSLNREKFINYSVIINYLWSVVLLIFFMVPDFQLHYSLYDFGWQFVAKSPNWTIAKMFENRYVIIILCFCFILYVVIIGKILQLKSYTSKGTTISFSEISLFLQGIISFLFIVFLESCWSFLYLYLPQTKYSFTIINYLYLFSSGTNAIVSLIFIKEIRLGLKDLIFPRKNKINGEIRTIKITSPKSKI</sequence>
<dbReference type="PANTHER" id="PTHR23021">
    <property type="entry name" value="SERPENTINE RECEPTOR, CLASS T"/>
    <property type="match status" value="1"/>
</dbReference>
<gene>
    <name evidence="2 4 5" type="ORF">SRAE_1000314100</name>
</gene>
<dbReference type="SUPFAM" id="SSF81321">
    <property type="entry name" value="Family A G protein-coupled receptor-like"/>
    <property type="match status" value="1"/>
</dbReference>
<feature type="transmembrane region" description="Helical" evidence="1">
    <location>
        <begin position="140"/>
        <end position="161"/>
    </location>
</feature>
<name>A0A090L9S2_STRRB</name>
<proteinExistence type="predicted"/>
<evidence type="ECO:0000313" key="2">
    <source>
        <dbReference type="EMBL" id="CEF64888.1"/>
    </source>
</evidence>
<dbReference type="InterPro" id="IPR019425">
    <property type="entry name" value="7TM_GPCR_serpentine_rcpt_Srt"/>
</dbReference>
<evidence type="ECO:0000313" key="5">
    <source>
        <dbReference type="WormBase" id="SRAE_1000314100"/>
    </source>
</evidence>
<dbReference type="AlphaFoldDB" id="A0A090L9S2"/>
<dbReference type="EMBL" id="LN609528">
    <property type="protein sequence ID" value="CEF64888.1"/>
    <property type="molecule type" value="Genomic_DNA"/>
</dbReference>
<keyword evidence="1" id="KW-1133">Transmembrane helix</keyword>
<evidence type="ECO:0000256" key="1">
    <source>
        <dbReference type="SAM" id="Phobius"/>
    </source>
</evidence>
<reference evidence="4" key="2">
    <citation type="submission" date="2020-12" db="UniProtKB">
        <authorList>
            <consortium name="WormBaseParasite"/>
        </authorList>
    </citation>
    <scope>IDENTIFICATION</scope>
</reference>
<dbReference type="OrthoDB" id="5857267at2759"/>
<dbReference type="Proteomes" id="UP000035682">
    <property type="component" value="Unplaced"/>
</dbReference>
<accession>A0A090L9S2</accession>
<dbReference type="CTD" id="36377253"/>
<dbReference type="RefSeq" id="XP_024504089.1">
    <property type="nucleotide sequence ID" value="XM_024650298.1"/>
</dbReference>
<protein>
    <submittedName>
        <fullName evidence="4">7TM GPCR, serpentine receptor class x (Srx) family-containing protein</fullName>
    </submittedName>
</protein>
<dbReference type="GeneID" id="36377253"/>
<feature type="transmembrane region" description="Helical" evidence="1">
    <location>
        <begin position="270"/>
        <end position="287"/>
    </location>
</feature>
<keyword evidence="1" id="KW-0812">Transmembrane</keyword>
<evidence type="ECO:0000313" key="3">
    <source>
        <dbReference type="Proteomes" id="UP000035682"/>
    </source>
</evidence>
<dbReference type="WormBase" id="SRAE_1000314100">
    <property type="protein sequence ID" value="SRP08812"/>
    <property type="gene ID" value="WBGene00259758"/>
</dbReference>
<dbReference type="PANTHER" id="PTHR23021:SF26">
    <property type="entry name" value="SERPENTINE RECEPTOR, CLASS T"/>
    <property type="match status" value="1"/>
</dbReference>
<dbReference type="OMA" id="VGCTANS"/>
<feature type="transmembrane region" description="Helical" evidence="1">
    <location>
        <begin position="234"/>
        <end position="258"/>
    </location>
</feature>
<organism evidence="2">
    <name type="scientific">Strongyloides ratti</name>
    <name type="common">Parasitic roundworm</name>
    <dbReference type="NCBI Taxonomy" id="34506"/>
    <lineage>
        <taxon>Eukaryota</taxon>
        <taxon>Metazoa</taxon>
        <taxon>Ecdysozoa</taxon>
        <taxon>Nematoda</taxon>
        <taxon>Chromadorea</taxon>
        <taxon>Rhabditida</taxon>
        <taxon>Tylenchina</taxon>
        <taxon>Panagrolaimomorpha</taxon>
        <taxon>Strongyloidoidea</taxon>
        <taxon>Strongyloididae</taxon>
        <taxon>Strongyloides</taxon>
    </lineage>
</organism>
<feature type="transmembrane region" description="Helical" evidence="1">
    <location>
        <begin position="26"/>
        <end position="50"/>
    </location>
</feature>